<dbReference type="AlphaFoldDB" id="A0A6C0LKT1"/>
<name>A0A6C0LKT1_9ZZZZ</name>
<sequence length="245" mass="28893">MSASITVVSHNIIIVKNIPRILPLNIICNYIKCYFPLCIIKTVLPIWCSNIVFIEFHQTTLFIDNLVIDHGMMIHKVCNFNILRSKNRSTMCNIKYIALQERDFHNFKTYITFSSCYSAYDKRKVKWNNTRKISSNAIQQISDKLSELGVNWKKILIPINPWKMSKENVYPLRRNYIQLIYEFDSMNSCEMVKNNVEGCIIIFANQVFIIRTEFFNVGYNSRYNTYSFDKNNITPINTIDDIFTE</sequence>
<dbReference type="EMBL" id="MN740510">
    <property type="protein sequence ID" value="QHU30585.1"/>
    <property type="molecule type" value="Genomic_DNA"/>
</dbReference>
<organism evidence="1">
    <name type="scientific">viral metagenome</name>
    <dbReference type="NCBI Taxonomy" id="1070528"/>
    <lineage>
        <taxon>unclassified sequences</taxon>
        <taxon>metagenomes</taxon>
        <taxon>organismal metagenomes</taxon>
    </lineage>
</organism>
<accession>A0A6C0LKT1</accession>
<evidence type="ECO:0000313" key="1">
    <source>
        <dbReference type="EMBL" id="QHU30585.1"/>
    </source>
</evidence>
<proteinExistence type="predicted"/>
<protein>
    <submittedName>
        <fullName evidence="1">Uncharacterized protein</fullName>
    </submittedName>
</protein>
<reference evidence="1" key="1">
    <citation type="journal article" date="2020" name="Nature">
        <title>Giant virus diversity and host interactions through global metagenomics.</title>
        <authorList>
            <person name="Schulz F."/>
            <person name="Roux S."/>
            <person name="Paez-Espino D."/>
            <person name="Jungbluth S."/>
            <person name="Walsh D.A."/>
            <person name="Denef V.J."/>
            <person name="McMahon K.D."/>
            <person name="Konstantinidis K.T."/>
            <person name="Eloe-Fadrosh E.A."/>
            <person name="Kyrpides N.C."/>
            <person name="Woyke T."/>
        </authorList>
    </citation>
    <scope>NUCLEOTIDE SEQUENCE</scope>
    <source>
        <strain evidence="1">GVMAG-M-3300027833-19</strain>
    </source>
</reference>